<accession>A0A6H1Z6T9</accession>
<reference evidence="1" key="1">
    <citation type="submission" date="2020-03" db="EMBL/GenBank/DDBJ databases">
        <title>The deep terrestrial virosphere.</title>
        <authorList>
            <person name="Holmfeldt K."/>
            <person name="Nilsson E."/>
            <person name="Simone D."/>
            <person name="Lopez-Fernandez M."/>
            <person name="Wu X."/>
            <person name="de Brujin I."/>
            <person name="Lundin D."/>
            <person name="Andersson A."/>
            <person name="Bertilsson S."/>
            <person name="Dopson M."/>
        </authorList>
    </citation>
    <scope>NUCLEOTIDE SEQUENCE</scope>
    <source>
        <strain evidence="2">MM415A03175</strain>
        <strain evidence="1">MM415B01989</strain>
    </source>
</reference>
<dbReference type="EMBL" id="MT141874">
    <property type="protein sequence ID" value="QJA71453.1"/>
    <property type="molecule type" value="Genomic_DNA"/>
</dbReference>
<dbReference type="PANTHER" id="PTHR42957:SF1">
    <property type="entry name" value="HELICASE MJ1565-RELATED"/>
    <property type="match status" value="1"/>
</dbReference>
<name>A0A6H1Z6T9_9ZZZZ</name>
<dbReference type="EMBL" id="MT141181">
    <property type="protein sequence ID" value="QJA43274.1"/>
    <property type="molecule type" value="Genomic_DNA"/>
</dbReference>
<gene>
    <name evidence="2" type="ORF">MM415A03175_0013</name>
    <name evidence="1" type="ORF">MM415B01989_0023</name>
</gene>
<dbReference type="InterPro" id="IPR008571">
    <property type="entry name" value="HerA-like"/>
</dbReference>
<dbReference type="PANTHER" id="PTHR42957">
    <property type="entry name" value="HELICASE MJ1565-RELATED"/>
    <property type="match status" value="1"/>
</dbReference>
<dbReference type="InterPro" id="IPR027417">
    <property type="entry name" value="P-loop_NTPase"/>
</dbReference>
<evidence type="ECO:0000313" key="1">
    <source>
        <dbReference type="EMBL" id="QJA43274.1"/>
    </source>
</evidence>
<sequence>MPVNKKNEIVCVFGQSGTGKSSWVQQHLKGLSRFVLWDTLDEYSGFSRFEDFESVYALLNKHHLRGLFQVTFVCIEEDEEGALETMCELVMAVENLFFIVEEVDMFATPQSIPFEFRRLIKTGRHYGVNMIFVSQRPAMVNRLLTAQSRRFILFRTKEESDIRFLRAHVGEAADLVPDLPDMHFIDYNHGQIERGEIKW</sequence>
<protein>
    <submittedName>
        <fullName evidence="1">Putative ATPase domain containing protein</fullName>
    </submittedName>
</protein>
<evidence type="ECO:0000313" key="2">
    <source>
        <dbReference type="EMBL" id="QJA71453.1"/>
    </source>
</evidence>
<organism evidence="1">
    <name type="scientific">viral metagenome</name>
    <dbReference type="NCBI Taxonomy" id="1070528"/>
    <lineage>
        <taxon>unclassified sequences</taxon>
        <taxon>metagenomes</taxon>
        <taxon>organismal metagenomes</taxon>
    </lineage>
</organism>
<dbReference type="SUPFAM" id="SSF52540">
    <property type="entry name" value="P-loop containing nucleoside triphosphate hydrolases"/>
    <property type="match status" value="1"/>
</dbReference>
<dbReference type="Gene3D" id="3.40.50.300">
    <property type="entry name" value="P-loop containing nucleotide triphosphate hydrolases"/>
    <property type="match status" value="1"/>
</dbReference>
<proteinExistence type="predicted"/>
<dbReference type="AlphaFoldDB" id="A0A6H1Z6T9"/>